<dbReference type="AlphaFoldDB" id="A0A1M5QRQ7"/>
<dbReference type="OrthoDB" id="1653343at2"/>
<reference evidence="3" key="1">
    <citation type="submission" date="2016-11" db="EMBL/GenBank/DDBJ databases">
        <authorList>
            <person name="Varghese N."/>
            <person name="Submissions S."/>
        </authorList>
    </citation>
    <scope>NUCLEOTIDE SEQUENCE [LARGE SCALE GENOMIC DNA]</scope>
    <source>
        <strain evidence="3">DSM 15285</strain>
    </source>
</reference>
<feature type="chain" id="PRO_5012229130" description="Repeat domain-containing protein" evidence="1">
    <location>
        <begin position="30"/>
        <end position="276"/>
    </location>
</feature>
<dbReference type="SUPFAM" id="SSF69318">
    <property type="entry name" value="Integrin alpha N-terminal domain"/>
    <property type="match status" value="1"/>
</dbReference>
<keyword evidence="1" id="KW-0732">Signal</keyword>
<dbReference type="STRING" id="1123350.SAMN02744040_01068"/>
<dbReference type="PROSITE" id="PS51257">
    <property type="entry name" value="PROKAR_LIPOPROTEIN"/>
    <property type="match status" value="1"/>
</dbReference>
<keyword evidence="3" id="KW-1185">Reference proteome</keyword>
<evidence type="ECO:0000313" key="2">
    <source>
        <dbReference type="EMBL" id="SHH16804.1"/>
    </source>
</evidence>
<name>A0A1M5QRQ7_9FIRM</name>
<dbReference type="Proteomes" id="UP000242520">
    <property type="component" value="Unassembled WGS sequence"/>
</dbReference>
<sequence length="276" mass="30694">MKALIKKTSVLLLTGVLALGAMGCANVNAQNDEFKIGDKFTKMGDKAYVVDYKLEDVTGDNIKDNVILVGTKTVSDIFCDTLTVVVQDGKTKEYSKATYKDFGGYQDEEMLFIGDFTGDKVKDVMVSASTGGSGGIVDHMIATFKDNKPSVIFTDKENAGIDINGKYIDGYKAEIEFKDLNKKVLLDVSASKDMYIEQGIYDKEGKLLQKVEPWIYPFSQLEPIDYNGDGTFELRGYQRIVGTSNADTISHVESILKFENDKWNTKEAQYSTYLVK</sequence>
<dbReference type="RefSeq" id="WP_072724380.1">
    <property type="nucleotide sequence ID" value="NZ_FQXH01000009.1"/>
</dbReference>
<evidence type="ECO:0000256" key="1">
    <source>
        <dbReference type="SAM" id="SignalP"/>
    </source>
</evidence>
<proteinExistence type="predicted"/>
<feature type="signal peptide" evidence="1">
    <location>
        <begin position="1"/>
        <end position="29"/>
    </location>
</feature>
<gene>
    <name evidence="2" type="ORF">SAMN02744040_01068</name>
</gene>
<dbReference type="InterPro" id="IPR028994">
    <property type="entry name" value="Integrin_alpha_N"/>
</dbReference>
<dbReference type="EMBL" id="FQXH01000009">
    <property type="protein sequence ID" value="SHH16804.1"/>
    <property type="molecule type" value="Genomic_DNA"/>
</dbReference>
<organism evidence="2 3">
    <name type="scientific">Tepidibacter thalassicus DSM 15285</name>
    <dbReference type="NCBI Taxonomy" id="1123350"/>
    <lineage>
        <taxon>Bacteria</taxon>
        <taxon>Bacillati</taxon>
        <taxon>Bacillota</taxon>
        <taxon>Clostridia</taxon>
        <taxon>Peptostreptococcales</taxon>
        <taxon>Peptostreptococcaceae</taxon>
        <taxon>Tepidibacter</taxon>
    </lineage>
</organism>
<evidence type="ECO:0000313" key="3">
    <source>
        <dbReference type="Proteomes" id="UP000242520"/>
    </source>
</evidence>
<accession>A0A1M5QRQ7</accession>
<evidence type="ECO:0008006" key="4">
    <source>
        <dbReference type="Google" id="ProtNLM"/>
    </source>
</evidence>
<protein>
    <recommendedName>
        <fullName evidence="4">Repeat domain-containing protein</fullName>
    </recommendedName>
</protein>